<sequence>MTPRSLLSPGEPVEIKSARWRAAFYRVLRDARQLKHRRAERPAKPRFKPRALCATAPNQLYSGDITYLPSRIKGQYFYLYGWSSLI</sequence>
<keyword evidence="2" id="KW-1185">Reference proteome</keyword>
<accession>G2GZ33</accession>
<proteinExistence type="predicted"/>
<dbReference type="EMBL" id="AGCA01000264">
    <property type="protein sequence ID" value="EGY29007.1"/>
    <property type="molecule type" value="Genomic_DNA"/>
</dbReference>
<organism evidence="1 2">
    <name type="scientific">Candidatus Regiella insecticola 5.15</name>
    <dbReference type="NCBI Taxonomy" id="1005043"/>
    <lineage>
        <taxon>Bacteria</taxon>
        <taxon>Pseudomonadati</taxon>
        <taxon>Pseudomonadota</taxon>
        <taxon>Gammaproteobacteria</taxon>
        <taxon>Enterobacterales</taxon>
        <taxon>Enterobacteriaceae</taxon>
        <taxon>aphid secondary symbionts</taxon>
        <taxon>Candidatus Regiella</taxon>
    </lineage>
</organism>
<evidence type="ECO:0000313" key="1">
    <source>
        <dbReference type="EMBL" id="EGY29007.1"/>
    </source>
</evidence>
<dbReference type="OrthoDB" id="9813126at2"/>
<reference evidence="1 2" key="1">
    <citation type="journal article" date="2012" name="Genome Res.">
        <title>Genomic basis of endosymbiont-conferred protection against an insect parasitoid.</title>
        <authorList>
            <person name="Hansen A.K."/>
            <person name="Vorburger C."/>
            <person name="Moran N.A."/>
        </authorList>
    </citation>
    <scope>NUCLEOTIDE SEQUENCE [LARGE SCALE GENOMIC DNA]</scope>
    <source>
        <strain evidence="2">R5.15</strain>
    </source>
</reference>
<comment type="caution">
    <text evidence="1">The sequence shown here is derived from an EMBL/GenBank/DDBJ whole genome shotgun (WGS) entry which is preliminary data.</text>
</comment>
<protein>
    <submittedName>
        <fullName evidence="1">Uncharacterized protein</fullName>
    </submittedName>
</protein>
<dbReference type="AlphaFoldDB" id="G2GZ33"/>
<gene>
    <name evidence="1" type="ORF">Rin_00010480</name>
</gene>
<evidence type="ECO:0000313" key="2">
    <source>
        <dbReference type="Proteomes" id="UP000004116"/>
    </source>
</evidence>
<dbReference type="Proteomes" id="UP000004116">
    <property type="component" value="Unassembled WGS sequence"/>
</dbReference>
<dbReference type="RefSeq" id="WP_006706722.1">
    <property type="nucleotide sequence ID" value="NZ_AGCA01000264.1"/>
</dbReference>
<name>G2GZ33_9ENTR</name>